<reference evidence="2" key="1">
    <citation type="submission" date="2016-06" db="EMBL/GenBank/DDBJ databases">
        <title>Parallel loss of symbiosis genes in relatives of nitrogen-fixing non-legume Parasponia.</title>
        <authorList>
            <person name="Van Velzen R."/>
            <person name="Holmer R."/>
            <person name="Bu F."/>
            <person name="Rutten L."/>
            <person name="Van Zeijl A."/>
            <person name="Liu W."/>
            <person name="Santuari L."/>
            <person name="Cao Q."/>
            <person name="Sharma T."/>
            <person name="Shen D."/>
            <person name="Roswanjaya Y."/>
            <person name="Wardhani T."/>
            <person name="Kalhor M.S."/>
            <person name="Jansen J."/>
            <person name="Van den Hoogen J."/>
            <person name="Gungor B."/>
            <person name="Hartog M."/>
            <person name="Hontelez J."/>
            <person name="Verver J."/>
            <person name="Yang W.-C."/>
            <person name="Schijlen E."/>
            <person name="Repin R."/>
            <person name="Schilthuizen M."/>
            <person name="Schranz E."/>
            <person name="Heidstra R."/>
            <person name="Miyata K."/>
            <person name="Fedorova E."/>
            <person name="Kohlen W."/>
            <person name="Bisseling T."/>
            <person name="Smit S."/>
            <person name="Geurts R."/>
        </authorList>
    </citation>
    <scope>NUCLEOTIDE SEQUENCE [LARGE SCALE GENOMIC DNA]</scope>
    <source>
        <strain evidence="2">cv. WU1-14</strain>
    </source>
</reference>
<name>A0A2P5D3T9_PARAD</name>
<dbReference type="Proteomes" id="UP000237105">
    <property type="component" value="Unassembled WGS sequence"/>
</dbReference>
<dbReference type="AlphaFoldDB" id="A0A2P5D3T9"/>
<sequence>MEIELVNSIFPILMVTIRMGGPSGSTLNRITEYALGAFLNHHGCFGLSIPLFALPRNN</sequence>
<dbReference type="EMBL" id="JXTB01000067">
    <property type="protein sequence ID" value="PON67918.1"/>
    <property type="molecule type" value="Genomic_DNA"/>
</dbReference>
<organism evidence="1 2">
    <name type="scientific">Parasponia andersonii</name>
    <name type="common">Sponia andersonii</name>
    <dbReference type="NCBI Taxonomy" id="3476"/>
    <lineage>
        <taxon>Eukaryota</taxon>
        <taxon>Viridiplantae</taxon>
        <taxon>Streptophyta</taxon>
        <taxon>Embryophyta</taxon>
        <taxon>Tracheophyta</taxon>
        <taxon>Spermatophyta</taxon>
        <taxon>Magnoliopsida</taxon>
        <taxon>eudicotyledons</taxon>
        <taxon>Gunneridae</taxon>
        <taxon>Pentapetalae</taxon>
        <taxon>rosids</taxon>
        <taxon>fabids</taxon>
        <taxon>Rosales</taxon>
        <taxon>Cannabaceae</taxon>
        <taxon>Parasponia</taxon>
    </lineage>
</organism>
<feature type="non-terminal residue" evidence="1">
    <location>
        <position position="58"/>
    </location>
</feature>
<proteinExistence type="predicted"/>
<gene>
    <name evidence="1" type="ORF">PanWU01x14_099150</name>
</gene>
<keyword evidence="2" id="KW-1185">Reference proteome</keyword>
<evidence type="ECO:0000313" key="2">
    <source>
        <dbReference type="Proteomes" id="UP000237105"/>
    </source>
</evidence>
<evidence type="ECO:0000313" key="1">
    <source>
        <dbReference type="EMBL" id="PON67918.1"/>
    </source>
</evidence>
<comment type="caution">
    <text evidence="1">The sequence shown here is derived from an EMBL/GenBank/DDBJ whole genome shotgun (WGS) entry which is preliminary data.</text>
</comment>
<accession>A0A2P5D3T9</accession>
<protein>
    <submittedName>
        <fullName evidence="1">Uncharacterized protein</fullName>
    </submittedName>
</protein>